<proteinExistence type="predicted"/>
<keyword evidence="2" id="KW-1185">Reference proteome</keyword>
<evidence type="ECO:0000313" key="1">
    <source>
        <dbReference type="EMBL" id="KPU77077.1"/>
    </source>
</evidence>
<gene>
    <name evidence="1" type="primary">Dana\GF26569</name>
    <name evidence="1" type="ORF">GF26569</name>
</gene>
<sequence>MHQRAVSMFASKIKSMCPVLCATPTSPGVSVSLRVYKDACVCHSVCVCVCGAEFITV</sequence>
<reference evidence="1 2" key="1">
    <citation type="journal article" date="2007" name="Nature">
        <title>Evolution of genes and genomes on the Drosophila phylogeny.</title>
        <authorList>
            <consortium name="Drosophila 12 Genomes Consortium"/>
            <person name="Clark A.G."/>
            <person name="Eisen M.B."/>
            <person name="Smith D.R."/>
            <person name="Bergman C.M."/>
            <person name="Oliver B."/>
            <person name="Markow T.A."/>
            <person name="Kaufman T.C."/>
            <person name="Kellis M."/>
            <person name="Gelbart W."/>
            <person name="Iyer V.N."/>
            <person name="Pollard D.A."/>
            <person name="Sackton T.B."/>
            <person name="Larracuente A.M."/>
            <person name="Singh N.D."/>
            <person name="Abad J.P."/>
            <person name="Abt D.N."/>
            <person name="Adryan B."/>
            <person name="Aguade M."/>
            <person name="Akashi H."/>
            <person name="Anderson W.W."/>
            <person name="Aquadro C.F."/>
            <person name="Ardell D.H."/>
            <person name="Arguello R."/>
            <person name="Artieri C.G."/>
            <person name="Barbash D.A."/>
            <person name="Barker D."/>
            <person name="Barsanti P."/>
            <person name="Batterham P."/>
            <person name="Batzoglou S."/>
            <person name="Begun D."/>
            <person name="Bhutkar A."/>
            <person name="Blanco E."/>
            <person name="Bosak S.A."/>
            <person name="Bradley R.K."/>
            <person name="Brand A.D."/>
            <person name="Brent M.R."/>
            <person name="Brooks A.N."/>
            <person name="Brown R.H."/>
            <person name="Butlin R.K."/>
            <person name="Caggese C."/>
            <person name="Calvi B.R."/>
            <person name="Bernardo de Carvalho A."/>
            <person name="Caspi A."/>
            <person name="Castrezana S."/>
            <person name="Celniker S.E."/>
            <person name="Chang J.L."/>
            <person name="Chapple C."/>
            <person name="Chatterji S."/>
            <person name="Chinwalla A."/>
            <person name="Civetta A."/>
            <person name="Clifton S.W."/>
            <person name="Comeron J.M."/>
            <person name="Costello J.C."/>
            <person name="Coyne J.A."/>
            <person name="Daub J."/>
            <person name="David R.G."/>
            <person name="Delcher A.L."/>
            <person name="Delehaunty K."/>
            <person name="Do C.B."/>
            <person name="Ebling H."/>
            <person name="Edwards K."/>
            <person name="Eickbush T."/>
            <person name="Evans J.D."/>
            <person name="Filipski A."/>
            <person name="Findeiss S."/>
            <person name="Freyhult E."/>
            <person name="Fulton L."/>
            <person name="Fulton R."/>
            <person name="Garcia A.C."/>
            <person name="Gardiner A."/>
            <person name="Garfield D.A."/>
            <person name="Garvin B.E."/>
            <person name="Gibson G."/>
            <person name="Gilbert D."/>
            <person name="Gnerre S."/>
            <person name="Godfrey J."/>
            <person name="Good R."/>
            <person name="Gotea V."/>
            <person name="Gravely B."/>
            <person name="Greenberg A.J."/>
            <person name="Griffiths-Jones S."/>
            <person name="Gross S."/>
            <person name="Guigo R."/>
            <person name="Gustafson E.A."/>
            <person name="Haerty W."/>
            <person name="Hahn M.W."/>
            <person name="Halligan D.L."/>
            <person name="Halpern A.L."/>
            <person name="Halter G.M."/>
            <person name="Han M.V."/>
            <person name="Heger A."/>
            <person name="Hillier L."/>
            <person name="Hinrichs A.S."/>
            <person name="Holmes I."/>
            <person name="Hoskins R.A."/>
            <person name="Hubisz M.J."/>
            <person name="Hultmark D."/>
            <person name="Huntley M.A."/>
            <person name="Jaffe D.B."/>
            <person name="Jagadeeshan S."/>
            <person name="Jeck W.R."/>
            <person name="Johnson J."/>
            <person name="Jones C.D."/>
            <person name="Jordan W.C."/>
            <person name="Karpen G.H."/>
            <person name="Kataoka E."/>
            <person name="Keightley P.D."/>
            <person name="Kheradpour P."/>
            <person name="Kirkness E.F."/>
            <person name="Koerich L.B."/>
            <person name="Kristiansen K."/>
            <person name="Kudrna D."/>
            <person name="Kulathinal R.J."/>
            <person name="Kumar S."/>
            <person name="Kwok R."/>
            <person name="Lander E."/>
            <person name="Langley C.H."/>
            <person name="Lapoint R."/>
            <person name="Lazzaro B.P."/>
            <person name="Lee S.J."/>
            <person name="Levesque L."/>
            <person name="Li R."/>
            <person name="Lin C.F."/>
            <person name="Lin M.F."/>
            <person name="Lindblad-Toh K."/>
            <person name="Llopart A."/>
            <person name="Long M."/>
            <person name="Low L."/>
            <person name="Lozovsky E."/>
            <person name="Lu J."/>
            <person name="Luo M."/>
            <person name="Machado C.A."/>
            <person name="Makalowski W."/>
            <person name="Marzo M."/>
            <person name="Matsuda M."/>
            <person name="Matzkin L."/>
            <person name="McAllister B."/>
            <person name="McBride C.S."/>
            <person name="McKernan B."/>
            <person name="McKernan K."/>
            <person name="Mendez-Lago M."/>
            <person name="Minx P."/>
            <person name="Mollenhauer M.U."/>
            <person name="Montooth K."/>
            <person name="Mount S.M."/>
            <person name="Mu X."/>
            <person name="Myers E."/>
            <person name="Negre B."/>
            <person name="Newfeld S."/>
            <person name="Nielsen R."/>
            <person name="Noor M.A."/>
            <person name="O'Grady P."/>
            <person name="Pachter L."/>
            <person name="Papaceit M."/>
            <person name="Parisi M.J."/>
            <person name="Parisi M."/>
            <person name="Parts L."/>
            <person name="Pedersen J.S."/>
            <person name="Pesole G."/>
            <person name="Phillippy A.M."/>
            <person name="Ponting C.P."/>
            <person name="Pop M."/>
            <person name="Porcelli D."/>
            <person name="Powell J.R."/>
            <person name="Prohaska S."/>
            <person name="Pruitt K."/>
            <person name="Puig M."/>
            <person name="Quesneville H."/>
            <person name="Ram K.R."/>
            <person name="Rand D."/>
            <person name="Rasmussen M.D."/>
            <person name="Reed L.K."/>
            <person name="Reenan R."/>
            <person name="Reily A."/>
            <person name="Remington K.A."/>
            <person name="Rieger T.T."/>
            <person name="Ritchie M.G."/>
            <person name="Robin C."/>
            <person name="Rogers Y.H."/>
            <person name="Rohde C."/>
            <person name="Rozas J."/>
            <person name="Rubenfield M.J."/>
            <person name="Ruiz A."/>
            <person name="Russo S."/>
            <person name="Salzberg S.L."/>
            <person name="Sanchez-Gracia A."/>
            <person name="Saranga D.J."/>
            <person name="Sato H."/>
            <person name="Schaeffer S.W."/>
            <person name="Schatz M.C."/>
            <person name="Schlenke T."/>
            <person name="Schwartz R."/>
            <person name="Segarra C."/>
            <person name="Singh R.S."/>
            <person name="Sirot L."/>
            <person name="Sirota M."/>
            <person name="Sisneros N.B."/>
            <person name="Smith C.D."/>
            <person name="Smith T.F."/>
            <person name="Spieth J."/>
            <person name="Stage D.E."/>
            <person name="Stark A."/>
            <person name="Stephan W."/>
            <person name="Strausberg R.L."/>
            <person name="Strempel S."/>
            <person name="Sturgill D."/>
            <person name="Sutton G."/>
            <person name="Sutton G.G."/>
            <person name="Tao W."/>
            <person name="Teichmann S."/>
            <person name="Tobari Y.N."/>
            <person name="Tomimura Y."/>
            <person name="Tsolas J.M."/>
            <person name="Valente V.L."/>
            <person name="Venter E."/>
            <person name="Venter J.C."/>
            <person name="Vicario S."/>
            <person name="Vieira F.G."/>
            <person name="Vilella A.J."/>
            <person name="Villasante A."/>
            <person name="Walenz B."/>
            <person name="Wang J."/>
            <person name="Wasserman M."/>
            <person name="Watts T."/>
            <person name="Wilson D."/>
            <person name="Wilson R.K."/>
            <person name="Wing R.A."/>
            <person name="Wolfner M.F."/>
            <person name="Wong A."/>
            <person name="Wong G.K."/>
            <person name="Wu C.I."/>
            <person name="Wu G."/>
            <person name="Yamamoto D."/>
            <person name="Yang H.P."/>
            <person name="Yang S.P."/>
            <person name="Yorke J.A."/>
            <person name="Yoshida K."/>
            <person name="Zdobnov E."/>
            <person name="Zhang P."/>
            <person name="Zhang Y."/>
            <person name="Zimin A.V."/>
            <person name="Baldwin J."/>
            <person name="Abdouelleil A."/>
            <person name="Abdulkadir J."/>
            <person name="Abebe A."/>
            <person name="Abera B."/>
            <person name="Abreu J."/>
            <person name="Acer S.C."/>
            <person name="Aftuck L."/>
            <person name="Alexander A."/>
            <person name="An P."/>
            <person name="Anderson E."/>
            <person name="Anderson S."/>
            <person name="Arachi H."/>
            <person name="Azer M."/>
            <person name="Bachantsang P."/>
            <person name="Barry A."/>
            <person name="Bayul T."/>
            <person name="Berlin A."/>
            <person name="Bessette D."/>
            <person name="Bloom T."/>
            <person name="Blye J."/>
            <person name="Boguslavskiy L."/>
            <person name="Bonnet C."/>
            <person name="Boukhgalter B."/>
            <person name="Bourzgui I."/>
            <person name="Brown A."/>
            <person name="Cahill P."/>
            <person name="Channer S."/>
            <person name="Cheshatsang Y."/>
            <person name="Chuda L."/>
            <person name="Citroen M."/>
            <person name="Collymore A."/>
            <person name="Cooke P."/>
            <person name="Costello M."/>
            <person name="D'Aco K."/>
            <person name="Daza R."/>
            <person name="De Haan G."/>
            <person name="DeGray S."/>
            <person name="DeMaso C."/>
            <person name="Dhargay N."/>
            <person name="Dooley K."/>
            <person name="Dooley E."/>
            <person name="Doricent M."/>
            <person name="Dorje P."/>
            <person name="Dorjee K."/>
            <person name="Dupes A."/>
            <person name="Elong R."/>
            <person name="Falk J."/>
            <person name="Farina A."/>
            <person name="Faro S."/>
            <person name="Ferguson D."/>
            <person name="Fisher S."/>
            <person name="Foley C.D."/>
            <person name="Franke A."/>
            <person name="Friedrich D."/>
            <person name="Gadbois L."/>
            <person name="Gearin G."/>
            <person name="Gearin C.R."/>
            <person name="Giannoukos G."/>
            <person name="Goode T."/>
            <person name="Graham J."/>
            <person name="Grandbois E."/>
            <person name="Grewal S."/>
            <person name="Gyaltsen K."/>
            <person name="Hafez N."/>
            <person name="Hagos B."/>
            <person name="Hall J."/>
            <person name="Henson C."/>
            <person name="Hollinger A."/>
            <person name="Honan T."/>
            <person name="Huard M.D."/>
            <person name="Hughes L."/>
            <person name="Hurhula B."/>
            <person name="Husby M.E."/>
            <person name="Kamat A."/>
            <person name="Kanga B."/>
            <person name="Kashin S."/>
            <person name="Khazanovich D."/>
            <person name="Kisner P."/>
            <person name="Lance K."/>
            <person name="Lara M."/>
            <person name="Lee W."/>
            <person name="Lennon N."/>
            <person name="Letendre F."/>
            <person name="LeVine R."/>
            <person name="Lipovsky A."/>
            <person name="Liu X."/>
            <person name="Liu J."/>
            <person name="Liu S."/>
            <person name="Lokyitsang T."/>
            <person name="Lokyitsang Y."/>
            <person name="Lubonja R."/>
            <person name="Lui A."/>
            <person name="MacDonald P."/>
            <person name="Magnisalis V."/>
            <person name="Maru K."/>
            <person name="Matthews C."/>
            <person name="McCusker W."/>
            <person name="McDonough S."/>
            <person name="Mehta T."/>
            <person name="Meldrim J."/>
            <person name="Meneus L."/>
            <person name="Mihai O."/>
            <person name="Mihalev A."/>
            <person name="Mihova T."/>
            <person name="Mittelman R."/>
            <person name="Mlenga V."/>
            <person name="Montmayeur A."/>
            <person name="Mulrain L."/>
            <person name="Navidi A."/>
            <person name="Naylor J."/>
            <person name="Negash T."/>
            <person name="Nguyen T."/>
            <person name="Nguyen N."/>
            <person name="Nicol R."/>
            <person name="Norbu C."/>
            <person name="Norbu N."/>
            <person name="Novod N."/>
            <person name="O'Neill B."/>
            <person name="Osman S."/>
            <person name="Markiewicz E."/>
            <person name="Oyono O.L."/>
            <person name="Patti C."/>
            <person name="Phunkhang P."/>
            <person name="Pierre F."/>
            <person name="Priest M."/>
            <person name="Raghuraman S."/>
            <person name="Rege F."/>
            <person name="Reyes R."/>
            <person name="Rise C."/>
            <person name="Rogov P."/>
            <person name="Ross K."/>
            <person name="Ryan E."/>
            <person name="Settipalli S."/>
            <person name="Shea T."/>
            <person name="Sherpa N."/>
            <person name="Shi L."/>
            <person name="Shih D."/>
            <person name="Sparrow T."/>
            <person name="Spaulding J."/>
            <person name="Stalker J."/>
            <person name="Stange-Thomann N."/>
            <person name="Stavropoulos S."/>
            <person name="Stone C."/>
            <person name="Strader C."/>
            <person name="Tesfaye S."/>
            <person name="Thomson T."/>
            <person name="Thoulutsang Y."/>
            <person name="Thoulutsang D."/>
            <person name="Topham K."/>
            <person name="Topping I."/>
            <person name="Tsamla T."/>
            <person name="Vassiliev H."/>
            <person name="Vo A."/>
            <person name="Wangchuk T."/>
            <person name="Wangdi T."/>
            <person name="Weiand M."/>
            <person name="Wilkinson J."/>
            <person name="Wilson A."/>
            <person name="Yadav S."/>
            <person name="Young G."/>
            <person name="Yu Q."/>
            <person name="Zembek L."/>
            <person name="Zhong D."/>
            <person name="Zimmer A."/>
            <person name="Zwirko Z."/>
            <person name="Jaffe D.B."/>
            <person name="Alvarez P."/>
            <person name="Brockman W."/>
            <person name="Butler J."/>
            <person name="Chin C."/>
            <person name="Gnerre S."/>
            <person name="Grabherr M."/>
            <person name="Kleber M."/>
            <person name="Mauceli E."/>
            <person name="MacCallum I."/>
        </authorList>
    </citation>
    <scope>NUCLEOTIDE SEQUENCE [LARGE SCALE GENOMIC DNA]</scope>
    <source>
        <strain evidence="2">Tucson 14024-0371.13</strain>
    </source>
</reference>
<name>A0A0P9AGW6_DROAN</name>
<evidence type="ECO:0000313" key="2">
    <source>
        <dbReference type="Proteomes" id="UP000007801"/>
    </source>
</evidence>
<protein>
    <submittedName>
        <fullName evidence="1">Uncharacterized protein</fullName>
    </submittedName>
</protein>
<organism evidence="1 2">
    <name type="scientific">Drosophila ananassae</name>
    <name type="common">Fruit fly</name>
    <dbReference type="NCBI Taxonomy" id="7217"/>
    <lineage>
        <taxon>Eukaryota</taxon>
        <taxon>Metazoa</taxon>
        <taxon>Ecdysozoa</taxon>
        <taxon>Arthropoda</taxon>
        <taxon>Hexapoda</taxon>
        <taxon>Insecta</taxon>
        <taxon>Pterygota</taxon>
        <taxon>Neoptera</taxon>
        <taxon>Endopterygota</taxon>
        <taxon>Diptera</taxon>
        <taxon>Brachycera</taxon>
        <taxon>Muscomorpha</taxon>
        <taxon>Ephydroidea</taxon>
        <taxon>Drosophilidae</taxon>
        <taxon>Drosophila</taxon>
        <taxon>Sophophora</taxon>
    </lineage>
</organism>
<dbReference type="EMBL" id="CH902619">
    <property type="protein sequence ID" value="KPU77077.1"/>
    <property type="molecule type" value="Genomic_DNA"/>
</dbReference>
<dbReference type="AlphaFoldDB" id="A0A0P9AGW6"/>
<dbReference type="Proteomes" id="UP000007801">
    <property type="component" value="Unassembled WGS sequence"/>
</dbReference>
<dbReference type="InParanoid" id="A0A0P9AGW6"/>
<accession>A0A0P9AGW6</accession>